<dbReference type="SMART" id="SM00496">
    <property type="entry name" value="IENR2"/>
    <property type="match status" value="5"/>
</dbReference>
<dbReference type="EMBL" id="JALJOT010000007">
    <property type="protein sequence ID" value="KAK9908909.1"/>
    <property type="molecule type" value="Genomic_DNA"/>
</dbReference>
<feature type="domain" description="Nuclease associated modular" evidence="2">
    <location>
        <begin position="159"/>
        <end position="175"/>
    </location>
</feature>
<feature type="domain" description="Nuclease associated modular" evidence="2">
    <location>
        <begin position="235"/>
        <end position="251"/>
    </location>
</feature>
<keyword evidence="4" id="KW-1185">Reference proteome</keyword>
<evidence type="ECO:0000313" key="4">
    <source>
        <dbReference type="Proteomes" id="UP001491310"/>
    </source>
</evidence>
<protein>
    <recommendedName>
        <fullName evidence="2">Nuclease associated modular domain-containing protein</fullName>
    </recommendedName>
</protein>
<feature type="compositionally biased region" description="Basic residues" evidence="1">
    <location>
        <begin position="218"/>
        <end position="232"/>
    </location>
</feature>
<feature type="compositionally biased region" description="Basic and acidic residues" evidence="1">
    <location>
        <begin position="394"/>
        <end position="405"/>
    </location>
</feature>
<organism evidence="3 4">
    <name type="scientific">Coccomyxa subellipsoidea</name>
    <dbReference type="NCBI Taxonomy" id="248742"/>
    <lineage>
        <taxon>Eukaryota</taxon>
        <taxon>Viridiplantae</taxon>
        <taxon>Chlorophyta</taxon>
        <taxon>core chlorophytes</taxon>
        <taxon>Trebouxiophyceae</taxon>
        <taxon>Trebouxiophyceae incertae sedis</taxon>
        <taxon>Coccomyxaceae</taxon>
        <taxon>Coccomyxa</taxon>
    </lineage>
</organism>
<feature type="region of interest" description="Disordered" evidence="1">
    <location>
        <begin position="211"/>
        <end position="244"/>
    </location>
</feature>
<accession>A0ABR2YPL2</accession>
<name>A0ABR2YPL2_9CHLO</name>
<feature type="compositionally biased region" description="Polar residues" evidence="1">
    <location>
        <begin position="47"/>
        <end position="60"/>
    </location>
</feature>
<feature type="region of interest" description="Disordered" evidence="1">
    <location>
        <begin position="545"/>
        <end position="565"/>
    </location>
</feature>
<comment type="caution">
    <text evidence="3">The sequence shown here is derived from an EMBL/GenBank/DDBJ whole genome shotgun (WGS) entry which is preliminary data.</text>
</comment>
<dbReference type="Gene3D" id="1.10.10.1460">
    <property type="match status" value="1"/>
</dbReference>
<reference evidence="3 4" key="1">
    <citation type="journal article" date="2024" name="Nat. Commun.">
        <title>Phylogenomics reveals the evolutionary origins of lichenization in chlorophyte algae.</title>
        <authorList>
            <person name="Puginier C."/>
            <person name="Libourel C."/>
            <person name="Otte J."/>
            <person name="Skaloud P."/>
            <person name="Haon M."/>
            <person name="Grisel S."/>
            <person name="Petersen M."/>
            <person name="Berrin J.G."/>
            <person name="Delaux P.M."/>
            <person name="Dal Grande F."/>
            <person name="Keller J."/>
        </authorList>
    </citation>
    <scope>NUCLEOTIDE SEQUENCE [LARGE SCALE GENOMIC DNA]</scope>
    <source>
        <strain evidence="3 4">SAG 216-7</strain>
    </source>
</reference>
<feature type="domain" description="Nuclease associated modular" evidence="2">
    <location>
        <begin position="252"/>
        <end position="268"/>
    </location>
</feature>
<feature type="region of interest" description="Disordered" evidence="1">
    <location>
        <begin position="20"/>
        <end position="73"/>
    </location>
</feature>
<dbReference type="Proteomes" id="UP001491310">
    <property type="component" value="Unassembled WGS sequence"/>
</dbReference>
<sequence>MNSQSLGGPKGAQAPLTFQLTSARHGPTPLGKTRTLKQKDKIGRGDLTNSGTQASSTSLAWPTETETHRQQTECRTSHALAEVADELLTSLRKSRESAVSIRHHKPRRELVQLQQHSLQDGASGKSQSLVATTTSGLLSHEGITSHAVPIRRKRSPWNKGLTVPESTKLKISLAQKRRWRNSPDLRATISARLKGKVAWNKGKKMSLETREKMSLAKQGRHTPRSVRRKMSKSHQGLTHTPETAQLLSERLSGVPKSLEHREAISVAQRRRLMVTGILRAVESVHSAEEASTSYATKPASRGLGGRAGSSSGRMMDSVVLGTYKSELREFRALQEELQPWTAAFRAKNDRKPCLADVESTRIPWLINKYKQYIIMRERLLSDTQSLRTKLEKAIPDPSMRGKEQDASTSSERVNSNTVPTSSGAGFNGRLANLPPNAPLRVRNAISAAMQYRQDKAERSAAAAREAATQVAAKSADRARLAVNGAADALQQPNATAAQACVRQPSEEECKSVESSAAAASTGAKSGSVPVAEGILRGVRSKVAGDARQHISGDDSFVPIAAPSPG</sequence>
<feature type="compositionally biased region" description="Low complexity" evidence="1">
    <location>
        <begin position="512"/>
        <end position="528"/>
    </location>
</feature>
<evidence type="ECO:0000256" key="1">
    <source>
        <dbReference type="SAM" id="MobiDB-lite"/>
    </source>
</evidence>
<feature type="region of interest" description="Disordered" evidence="1">
    <location>
        <begin position="394"/>
        <end position="431"/>
    </location>
</feature>
<dbReference type="InterPro" id="IPR003611">
    <property type="entry name" value="NUMOD3"/>
</dbReference>
<dbReference type="Pfam" id="PF07460">
    <property type="entry name" value="NUMOD3"/>
    <property type="match status" value="1"/>
</dbReference>
<feature type="region of interest" description="Disordered" evidence="1">
    <location>
        <begin position="288"/>
        <end position="311"/>
    </location>
</feature>
<evidence type="ECO:0000259" key="2">
    <source>
        <dbReference type="SMART" id="SM00496"/>
    </source>
</evidence>
<gene>
    <name evidence="3" type="ORF">WJX75_004531</name>
</gene>
<feature type="compositionally biased region" description="Polar residues" evidence="1">
    <location>
        <begin position="233"/>
        <end position="244"/>
    </location>
</feature>
<feature type="region of interest" description="Disordered" evidence="1">
    <location>
        <begin position="504"/>
        <end position="530"/>
    </location>
</feature>
<feature type="domain" description="Nuclease associated modular" evidence="2">
    <location>
        <begin position="218"/>
        <end position="234"/>
    </location>
</feature>
<evidence type="ECO:0000313" key="3">
    <source>
        <dbReference type="EMBL" id="KAK9908909.1"/>
    </source>
</evidence>
<feature type="compositionally biased region" description="Polar residues" evidence="1">
    <location>
        <begin position="406"/>
        <end position="424"/>
    </location>
</feature>
<proteinExistence type="predicted"/>
<feature type="domain" description="Nuclease associated modular" evidence="2">
    <location>
        <begin position="201"/>
        <end position="217"/>
    </location>
</feature>